<keyword evidence="6" id="KW-1185">Reference proteome</keyword>
<comment type="caution">
    <text evidence="5">The sequence shown here is derived from an EMBL/GenBank/DDBJ whole genome shotgun (WGS) entry which is preliminary data.</text>
</comment>
<keyword evidence="3" id="KW-0195">Cyclin</keyword>
<comment type="similarity">
    <text evidence="1">Belongs to the cyclin family. Cyclin C subfamily.</text>
</comment>
<dbReference type="EMBL" id="LJZO01000008">
    <property type="protein sequence ID" value="ROW00598.1"/>
    <property type="molecule type" value="Genomic_DNA"/>
</dbReference>
<dbReference type="GO" id="GO:0016538">
    <property type="term" value="F:cyclin-dependent protein serine/threonine kinase regulator activity"/>
    <property type="evidence" value="ECO:0007669"/>
    <property type="project" value="InterPro"/>
</dbReference>
<reference evidence="5 6" key="1">
    <citation type="submission" date="2015-09" db="EMBL/GenBank/DDBJ databases">
        <title>Host preference determinants of Valsa canker pathogens revealed by comparative genomics.</title>
        <authorList>
            <person name="Yin Z."/>
            <person name="Huang L."/>
        </authorList>
    </citation>
    <scope>NUCLEOTIDE SEQUENCE [LARGE SCALE GENOMIC DNA]</scope>
    <source>
        <strain evidence="5 6">YSFL</strain>
    </source>
</reference>
<dbReference type="Gene3D" id="1.10.472.10">
    <property type="entry name" value="Cyclin-like"/>
    <property type="match status" value="2"/>
</dbReference>
<evidence type="ECO:0000313" key="6">
    <source>
        <dbReference type="Proteomes" id="UP000284375"/>
    </source>
</evidence>
<sequence>MAANYWDSTQRKNWQFTKEQLASMRQKLEDEDPGLVQSFGLPQLPHLNIFFNQQINRLGKRLGVRQQAMATAQVYIKRFYTKVEIRRTNPFLVITTALYLACKMEECPQHIRLMNQEARSLWTDMQLFHDPSKIGECEFWLISEMSSNLIVHQPYRTLTSLQSNLGLTQDEMALSWSIINDHYMTDLPLIYPPHTIALMAVLLAIVFRPSQNASQGAGAGTQGAAGAMAQASMSGINAVTAALAQAHVRQPPTPGAPPGQTPADGMSAAQAAAMSKEKGERYSKMQRFGLWLAESNIDIEAMVDCTQELISFYDFQEQYNDKLTREQIVRFIKARGLDKG</sequence>
<dbReference type="AlphaFoldDB" id="A0A423WBG3"/>
<dbReference type="PANTHER" id="PTHR10026">
    <property type="entry name" value="CYCLIN"/>
    <property type="match status" value="1"/>
</dbReference>
<evidence type="ECO:0000256" key="1">
    <source>
        <dbReference type="ARBA" id="ARBA00008638"/>
    </source>
</evidence>
<dbReference type="InterPro" id="IPR006671">
    <property type="entry name" value="Cyclin_N"/>
</dbReference>
<dbReference type="CDD" id="cd20546">
    <property type="entry name" value="CYCLIN_SpCG1C_ScCTK2-like_rpt2"/>
    <property type="match status" value="1"/>
</dbReference>
<evidence type="ECO:0000256" key="2">
    <source>
        <dbReference type="ARBA" id="ARBA00014912"/>
    </source>
</evidence>
<dbReference type="SMART" id="SM00385">
    <property type="entry name" value="CYCLIN"/>
    <property type="match status" value="1"/>
</dbReference>
<dbReference type="OrthoDB" id="10266018at2759"/>
<dbReference type="SUPFAM" id="SSF47954">
    <property type="entry name" value="Cyclin-like"/>
    <property type="match status" value="2"/>
</dbReference>
<organism evidence="5 6">
    <name type="scientific">Cytospora chrysosperma</name>
    <name type="common">Cytospora canker fungus</name>
    <name type="synonym">Sphaeria chrysosperma</name>
    <dbReference type="NCBI Taxonomy" id="252740"/>
    <lineage>
        <taxon>Eukaryota</taxon>
        <taxon>Fungi</taxon>
        <taxon>Dikarya</taxon>
        <taxon>Ascomycota</taxon>
        <taxon>Pezizomycotina</taxon>
        <taxon>Sordariomycetes</taxon>
        <taxon>Sordariomycetidae</taxon>
        <taxon>Diaporthales</taxon>
        <taxon>Cytosporaceae</taxon>
        <taxon>Cytospora</taxon>
    </lineage>
</organism>
<dbReference type="Pfam" id="PF00134">
    <property type="entry name" value="Cyclin_N"/>
    <property type="match status" value="1"/>
</dbReference>
<name>A0A423WBG3_CYTCH</name>
<protein>
    <recommendedName>
        <fullName evidence="2">RNA polymerase II holoenzyme cyclin-like subunit</fullName>
    </recommendedName>
</protein>
<evidence type="ECO:0000259" key="4">
    <source>
        <dbReference type="SMART" id="SM00385"/>
    </source>
</evidence>
<gene>
    <name evidence="5" type="ORF">VSDG_03311</name>
</gene>
<dbReference type="Proteomes" id="UP000284375">
    <property type="component" value="Unassembled WGS sequence"/>
</dbReference>
<dbReference type="InterPro" id="IPR043198">
    <property type="entry name" value="Cyclin/Ssn8"/>
</dbReference>
<evidence type="ECO:0000256" key="3">
    <source>
        <dbReference type="RuleBase" id="RU000383"/>
    </source>
</evidence>
<evidence type="ECO:0000313" key="5">
    <source>
        <dbReference type="EMBL" id="ROW00598.1"/>
    </source>
</evidence>
<proteinExistence type="inferred from homology"/>
<dbReference type="InterPro" id="IPR013763">
    <property type="entry name" value="Cyclin-like_dom"/>
</dbReference>
<feature type="domain" description="Cyclin-like" evidence="4">
    <location>
        <begin position="53"/>
        <end position="143"/>
    </location>
</feature>
<dbReference type="InterPro" id="IPR036915">
    <property type="entry name" value="Cyclin-like_sf"/>
</dbReference>
<accession>A0A423WBG3</accession>
<dbReference type="STRING" id="252740.A0A423WBG3"/>
<dbReference type="GO" id="GO:0006357">
    <property type="term" value="P:regulation of transcription by RNA polymerase II"/>
    <property type="evidence" value="ECO:0007669"/>
    <property type="project" value="InterPro"/>
</dbReference>
<dbReference type="CDD" id="cd20513">
    <property type="entry name" value="CYCLIN_CCNC_rpt1"/>
    <property type="match status" value="1"/>
</dbReference>
<dbReference type="PIRSF" id="PIRSF028758">
    <property type="entry name" value="Cyclin, C/H/G types"/>
    <property type="match status" value="1"/>
</dbReference>